<feature type="transmembrane region" description="Helical" evidence="1">
    <location>
        <begin position="36"/>
        <end position="58"/>
    </location>
</feature>
<organism evidence="2 3">
    <name type="scientific">Candidatus Magasanikbacteria bacterium GW2011_GWC2_34_16</name>
    <dbReference type="NCBI Taxonomy" id="1619045"/>
    <lineage>
        <taxon>Bacteria</taxon>
        <taxon>Candidatus Magasanikiibacteriota</taxon>
    </lineage>
</organism>
<evidence type="ECO:0000256" key="1">
    <source>
        <dbReference type="SAM" id="Phobius"/>
    </source>
</evidence>
<keyword evidence="1" id="KW-1133">Transmembrane helix</keyword>
<sequence>MPAVKKQKQTTAANNTPTEPVDILSPYIASQKKPTYWLWIGVIGLAMIIFGFWIWSLSLNLAWFNWKKTPENNLLKQTRTDWDQLFTAAQIENQKIEAEKKIKEIISQIEIANTTTTVATTTTSTTINTTTNN</sequence>
<protein>
    <submittedName>
        <fullName evidence="2">Uncharacterized protein</fullName>
    </submittedName>
</protein>
<gene>
    <name evidence="2" type="ORF">UR53_C0002G0025</name>
</gene>
<evidence type="ECO:0000313" key="2">
    <source>
        <dbReference type="EMBL" id="KKP59411.1"/>
    </source>
</evidence>
<name>A0A0G0B6R5_9BACT</name>
<comment type="caution">
    <text evidence="2">The sequence shown here is derived from an EMBL/GenBank/DDBJ whole genome shotgun (WGS) entry which is preliminary data.</text>
</comment>
<dbReference type="Proteomes" id="UP000034927">
    <property type="component" value="Unassembled WGS sequence"/>
</dbReference>
<keyword evidence="1" id="KW-0472">Membrane</keyword>
<accession>A0A0G0B6R5</accession>
<evidence type="ECO:0000313" key="3">
    <source>
        <dbReference type="Proteomes" id="UP000034927"/>
    </source>
</evidence>
<keyword evidence="1" id="KW-0812">Transmembrane</keyword>
<reference evidence="2 3" key="1">
    <citation type="journal article" date="2015" name="Nature">
        <title>rRNA introns, odd ribosomes, and small enigmatic genomes across a large radiation of phyla.</title>
        <authorList>
            <person name="Brown C.T."/>
            <person name="Hug L.A."/>
            <person name="Thomas B.C."/>
            <person name="Sharon I."/>
            <person name="Castelle C.J."/>
            <person name="Singh A."/>
            <person name="Wilkins M.J."/>
            <person name="Williams K.H."/>
            <person name="Banfield J.F."/>
        </authorList>
    </citation>
    <scope>NUCLEOTIDE SEQUENCE [LARGE SCALE GENOMIC DNA]</scope>
</reference>
<proteinExistence type="predicted"/>
<dbReference type="EMBL" id="LBPO01000002">
    <property type="protein sequence ID" value="KKP59411.1"/>
    <property type="molecule type" value="Genomic_DNA"/>
</dbReference>
<dbReference type="PATRIC" id="fig|1619045.3.peg.189"/>
<dbReference type="AlphaFoldDB" id="A0A0G0B6R5"/>